<evidence type="ECO:0000313" key="2">
    <source>
        <dbReference type="EMBL" id="KAL5108989.1"/>
    </source>
</evidence>
<comment type="caution">
    <text evidence="2">The sequence shown here is derived from an EMBL/GenBank/DDBJ whole genome shotgun (WGS) entry which is preliminary data.</text>
</comment>
<evidence type="ECO:0000313" key="3">
    <source>
        <dbReference type="Proteomes" id="UP001651158"/>
    </source>
</evidence>
<organism evidence="2 3">
    <name type="scientific">Taenia crassiceps</name>
    <dbReference type="NCBI Taxonomy" id="6207"/>
    <lineage>
        <taxon>Eukaryota</taxon>
        <taxon>Metazoa</taxon>
        <taxon>Spiralia</taxon>
        <taxon>Lophotrochozoa</taxon>
        <taxon>Platyhelminthes</taxon>
        <taxon>Cestoda</taxon>
        <taxon>Eucestoda</taxon>
        <taxon>Cyclophyllidea</taxon>
        <taxon>Taeniidae</taxon>
        <taxon>Taenia</taxon>
    </lineage>
</organism>
<feature type="region of interest" description="Disordered" evidence="1">
    <location>
        <begin position="56"/>
        <end position="76"/>
    </location>
</feature>
<feature type="region of interest" description="Disordered" evidence="1">
    <location>
        <begin position="1"/>
        <end position="33"/>
    </location>
</feature>
<reference evidence="2 3" key="1">
    <citation type="journal article" date="2022" name="Front. Cell. Infect. Microbiol.">
        <title>The Genomes of Two Strains of Taenia crassiceps the Animal Model for the Study of Human Cysticercosis.</title>
        <authorList>
            <person name="Bobes R.J."/>
            <person name="Estrada K."/>
            <person name="Rios-Valencia D.G."/>
            <person name="Calderon-Gallegos A."/>
            <person name="de la Torre P."/>
            <person name="Carrero J.C."/>
            <person name="Sanchez-Flores A."/>
            <person name="Laclette J.P."/>
        </authorList>
    </citation>
    <scope>NUCLEOTIDE SEQUENCE [LARGE SCALE GENOMIC DNA]</scope>
    <source>
        <strain evidence="2">WFUcys</strain>
    </source>
</reference>
<dbReference type="Proteomes" id="UP001651158">
    <property type="component" value="Unassembled WGS sequence"/>
</dbReference>
<accession>A0ABR4QGU4</accession>
<gene>
    <name evidence="2" type="ORF">TcWFU_005682</name>
</gene>
<proteinExistence type="predicted"/>
<sequence>MDLWAPCGRMTRNERTNSADATTEVSAGVDPPQQQCKAVPMPTKFVLAPTTPSAILNANHKATPPQKRTWRSATRPSSSNEFSCPFCVVPIQVQYCKLCFPLGNMHLLMVVDAGDVMWAFHHFVLETGQFLQLQLVLLLSFPISSC</sequence>
<protein>
    <submittedName>
        <fullName evidence="2">Uncharacterized protein</fullName>
    </submittedName>
</protein>
<dbReference type="EMBL" id="JAKROA010000003">
    <property type="protein sequence ID" value="KAL5108989.1"/>
    <property type="molecule type" value="Genomic_DNA"/>
</dbReference>
<evidence type="ECO:0000256" key="1">
    <source>
        <dbReference type="SAM" id="MobiDB-lite"/>
    </source>
</evidence>
<name>A0ABR4QGU4_9CEST</name>
<keyword evidence="3" id="KW-1185">Reference proteome</keyword>